<keyword evidence="3" id="KW-1185">Reference proteome</keyword>
<gene>
    <name evidence="2" type="ORF">BS50DRAFT_401800</name>
</gene>
<sequence length="100" mass="10863">METASARSHTAAPPLLLACCIVFASSVFFLVLHCSSRFISFVPLDFPCSLALSLSLALALSLRLVEAEIPASLEPAGIVFFVSSFPRAHGWRFWACSIFQ</sequence>
<reference evidence="2 3" key="1">
    <citation type="journal article" date="2018" name="Front. Microbiol.">
        <title>Genome-Wide Analysis of Corynespora cassiicola Leaf Fall Disease Putative Effectors.</title>
        <authorList>
            <person name="Lopez D."/>
            <person name="Ribeiro S."/>
            <person name="Label P."/>
            <person name="Fumanal B."/>
            <person name="Venisse J.S."/>
            <person name="Kohler A."/>
            <person name="de Oliveira R.R."/>
            <person name="Labutti K."/>
            <person name="Lipzen A."/>
            <person name="Lail K."/>
            <person name="Bauer D."/>
            <person name="Ohm R.A."/>
            <person name="Barry K.W."/>
            <person name="Spatafora J."/>
            <person name="Grigoriev I.V."/>
            <person name="Martin F.M."/>
            <person name="Pujade-Renaud V."/>
        </authorList>
    </citation>
    <scope>NUCLEOTIDE SEQUENCE [LARGE SCALE GENOMIC DNA]</scope>
    <source>
        <strain evidence="2 3">Philippines</strain>
    </source>
</reference>
<name>A0A2T2NKH7_CORCC</name>
<keyword evidence="1" id="KW-0472">Membrane</keyword>
<dbReference type="PROSITE" id="PS51257">
    <property type="entry name" value="PROKAR_LIPOPROTEIN"/>
    <property type="match status" value="1"/>
</dbReference>
<feature type="transmembrane region" description="Helical" evidence="1">
    <location>
        <begin position="12"/>
        <end position="32"/>
    </location>
</feature>
<evidence type="ECO:0000313" key="2">
    <source>
        <dbReference type="EMBL" id="PSN65945.1"/>
    </source>
</evidence>
<accession>A0A2T2NKH7</accession>
<protein>
    <submittedName>
        <fullName evidence="2">Uncharacterized protein</fullName>
    </submittedName>
</protein>
<evidence type="ECO:0000256" key="1">
    <source>
        <dbReference type="SAM" id="Phobius"/>
    </source>
</evidence>
<organism evidence="2 3">
    <name type="scientific">Corynespora cassiicola Philippines</name>
    <dbReference type="NCBI Taxonomy" id="1448308"/>
    <lineage>
        <taxon>Eukaryota</taxon>
        <taxon>Fungi</taxon>
        <taxon>Dikarya</taxon>
        <taxon>Ascomycota</taxon>
        <taxon>Pezizomycotina</taxon>
        <taxon>Dothideomycetes</taxon>
        <taxon>Pleosporomycetidae</taxon>
        <taxon>Pleosporales</taxon>
        <taxon>Corynesporascaceae</taxon>
        <taxon>Corynespora</taxon>
    </lineage>
</organism>
<keyword evidence="1" id="KW-1133">Transmembrane helix</keyword>
<proteinExistence type="predicted"/>
<keyword evidence="1" id="KW-0812">Transmembrane</keyword>
<dbReference type="AlphaFoldDB" id="A0A2T2NKH7"/>
<dbReference type="Proteomes" id="UP000240883">
    <property type="component" value="Unassembled WGS sequence"/>
</dbReference>
<dbReference type="EMBL" id="KZ678136">
    <property type="protein sequence ID" value="PSN65945.1"/>
    <property type="molecule type" value="Genomic_DNA"/>
</dbReference>
<evidence type="ECO:0000313" key="3">
    <source>
        <dbReference type="Proteomes" id="UP000240883"/>
    </source>
</evidence>